<evidence type="ECO:0000256" key="7">
    <source>
        <dbReference type="ARBA" id="ARBA00022692"/>
    </source>
</evidence>
<keyword evidence="11" id="KW-1133">Transmembrane helix</keyword>
<feature type="domain" description="Protein kinase" evidence="19">
    <location>
        <begin position="333"/>
        <end position="614"/>
    </location>
</feature>
<evidence type="ECO:0000256" key="3">
    <source>
        <dbReference type="ARBA" id="ARBA00004749"/>
    </source>
</evidence>
<evidence type="ECO:0000259" key="19">
    <source>
        <dbReference type="PROSITE" id="PS50011"/>
    </source>
</evidence>
<feature type="compositionally biased region" description="Low complexity" evidence="18">
    <location>
        <begin position="673"/>
        <end position="689"/>
    </location>
</feature>
<keyword evidence="17" id="KW-0547">Nucleotide-binding</keyword>
<keyword evidence="5" id="KW-0433">Leucine-rich repeat</keyword>
<dbReference type="PROSITE" id="PS50011">
    <property type="entry name" value="PROTEIN_KINASE_DOM"/>
    <property type="match status" value="1"/>
</dbReference>
<gene>
    <name evidence="20" type="ORF">CCAM_LOCUS34270</name>
</gene>
<keyword evidence="15" id="KW-0325">Glycoprotein</keyword>
<proteinExistence type="inferred from homology"/>
<dbReference type="GO" id="GO:0004672">
    <property type="term" value="F:protein kinase activity"/>
    <property type="evidence" value="ECO:0007669"/>
    <property type="project" value="InterPro"/>
</dbReference>
<dbReference type="GO" id="GO:0008289">
    <property type="term" value="F:lipid binding"/>
    <property type="evidence" value="ECO:0007669"/>
    <property type="project" value="UniProtKB-KW"/>
</dbReference>
<comment type="similarity">
    <text evidence="4">Belongs to the COQ9 family.</text>
</comment>
<keyword evidence="17" id="KW-0067">ATP-binding</keyword>
<feature type="region of interest" description="Disordered" evidence="18">
    <location>
        <begin position="196"/>
        <end position="231"/>
    </location>
</feature>
<keyword evidence="7" id="KW-0812">Transmembrane</keyword>
<feature type="compositionally biased region" description="Polar residues" evidence="18">
    <location>
        <begin position="196"/>
        <end position="206"/>
    </location>
</feature>
<evidence type="ECO:0000256" key="12">
    <source>
        <dbReference type="ARBA" id="ARBA00023121"/>
    </source>
</evidence>
<dbReference type="Gene3D" id="1.10.357.10">
    <property type="entry name" value="Tetracycline Repressor, domain 2"/>
    <property type="match status" value="1"/>
</dbReference>
<dbReference type="AlphaFoldDB" id="A0A484MXG1"/>
<evidence type="ECO:0000256" key="4">
    <source>
        <dbReference type="ARBA" id="ARBA00010766"/>
    </source>
</evidence>
<feature type="binding site" evidence="17">
    <location>
        <position position="361"/>
    </location>
    <ligand>
        <name>ATP</name>
        <dbReference type="ChEBI" id="CHEBI:30616"/>
    </ligand>
</feature>
<evidence type="ECO:0000256" key="9">
    <source>
        <dbReference type="ARBA" id="ARBA00022737"/>
    </source>
</evidence>
<evidence type="ECO:0000256" key="5">
    <source>
        <dbReference type="ARBA" id="ARBA00022614"/>
    </source>
</evidence>
<evidence type="ECO:0000256" key="18">
    <source>
        <dbReference type="SAM" id="MobiDB-lite"/>
    </source>
</evidence>
<dbReference type="Gene3D" id="3.30.200.20">
    <property type="entry name" value="Phosphorylase Kinase, domain 1"/>
    <property type="match status" value="1"/>
</dbReference>
<dbReference type="Pfam" id="PF08511">
    <property type="entry name" value="COQ9"/>
    <property type="match status" value="1"/>
</dbReference>
<dbReference type="SUPFAM" id="SSF56112">
    <property type="entry name" value="Protein kinase-like (PK-like)"/>
    <property type="match status" value="1"/>
</dbReference>
<dbReference type="PANTHER" id="PTHR48007:SF29">
    <property type="entry name" value="POLLEN RECEPTOR-LIKE KINASE 3"/>
    <property type="match status" value="1"/>
</dbReference>
<dbReference type="NCBIfam" id="TIGR02396">
    <property type="entry name" value="diverge_rpsU"/>
    <property type="match status" value="1"/>
</dbReference>
<evidence type="ECO:0000256" key="11">
    <source>
        <dbReference type="ARBA" id="ARBA00022989"/>
    </source>
</evidence>
<evidence type="ECO:0000256" key="2">
    <source>
        <dbReference type="ARBA" id="ARBA00004370"/>
    </source>
</evidence>
<protein>
    <recommendedName>
        <fullName evidence="19">Protein kinase domain-containing protein</fullName>
    </recommendedName>
</protein>
<keyword evidence="14" id="KW-0472">Membrane</keyword>
<evidence type="ECO:0000256" key="14">
    <source>
        <dbReference type="ARBA" id="ARBA00023136"/>
    </source>
</evidence>
<dbReference type="InterPro" id="IPR001611">
    <property type="entry name" value="Leu-rich_rpt"/>
</dbReference>
<keyword evidence="6" id="KW-0831">Ubiquinone biosynthesis</keyword>
<dbReference type="InterPro" id="IPR032675">
    <property type="entry name" value="LRR_dom_sf"/>
</dbReference>
<keyword evidence="8" id="KW-0732">Signal</keyword>
<comment type="function">
    <text evidence="16">Membrane-associated protein that warps the membrane surface to access and bind aromatic isoprenes with high specificity, including ubiquinone (CoQ) isoprene intermediates and presents them directly to COQ7, therefore facilitating the COQ7-mediated hydroxylase step. Participates in the biosynthesis of coenzyme Q, also named ubiquinone, an essential lipid-soluble electron transporter for aerobic cellular respiration.</text>
</comment>
<evidence type="ECO:0000256" key="15">
    <source>
        <dbReference type="ARBA" id="ARBA00023180"/>
    </source>
</evidence>
<dbReference type="Pfam" id="PF00069">
    <property type="entry name" value="Pkinase"/>
    <property type="match status" value="1"/>
</dbReference>
<dbReference type="OrthoDB" id="418615at2759"/>
<comment type="pathway">
    <text evidence="3">Cofactor biosynthesis; ubiquinone biosynthesis.</text>
</comment>
<dbReference type="InterPro" id="IPR000719">
    <property type="entry name" value="Prot_kinase_dom"/>
</dbReference>
<evidence type="ECO:0000256" key="13">
    <source>
        <dbReference type="ARBA" id="ARBA00023128"/>
    </source>
</evidence>
<keyword evidence="12" id="KW-0446">Lipid-binding</keyword>
<reference evidence="20 21" key="1">
    <citation type="submission" date="2018-04" db="EMBL/GenBank/DDBJ databases">
        <authorList>
            <person name="Vogel A."/>
        </authorList>
    </citation>
    <scope>NUCLEOTIDE SEQUENCE [LARGE SCALE GENOMIC DNA]</scope>
</reference>
<comment type="subcellular location">
    <subcellularLocation>
        <location evidence="2">Membrane</location>
    </subcellularLocation>
    <subcellularLocation>
        <location evidence="1">Mitochondrion</location>
    </subcellularLocation>
</comment>
<dbReference type="SUPFAM" id="SSF52058">
    <property type="entry name" value="L domain-like"/>
    <property type="match status" value="1"/>
</dbReference>
<dbReference type="GO" id="GO:0006744">
    <property type="term" value="P:ubiquinone biosynthetic process"/>
    <property type="evidence" value="ECO:0007669"/>
    <property type="project" value="UniProtKB-UniPathway"/>
</dbReference>
<dbReference type="UniPathway" id="UPA00232"/>
<dbReference type="InterPro" id="IPR046959">
    <property type="entry name" value="PRK1-6/SRF4-like"/>
</dbReference>
<sequence>MGNTRILDNSWKAGTHPCEKNRQWFGIQCHNVTITGLRLNGLGLSGEIKVEVLSSLKGLRMMAMANNSFSGSIPGFNKLGALRSIFIHENKFSGEIPPDFFSKMTSLKKVWLSNNGFSGEIPDSFGRLPNLIELHLEENEFSGRIPSMAQKSLTTLDMSKNKLEGEIPPEMERFGRKPFEGNLELCGKLLGKNCPKTTGTNSSSEAANHGAPKLPPPPPPPDEPNTPTSSPGTKWVVLSLVVAFLTVSILFQRKNKEDSFGRLEKENLDEVVPVHIASTNRRTTMSGSIRKGSRSESSHGGSKRGGSQSGRSMGDLVIVNHDKGVFGLPDLMKAAAEVLGNGGMGSAYKAVMVNGVSVVVKRLREINKISRDNFDAEMRRLGSIKHPNILTPLAYHYRKEEKLFISEYIPKGSLLYMLHGDRGISHAELNWPTRLRIIRGVASGMAFLHNEFASYDVPHGNLKSSNILLTSGNDPLLNDYAYYPLVNNTSTAQSMFAFRTPEGILHRQISPKSDVYCLGVVVLEVMTGKFPSQYLNNQKGGTDVVEWVRQAVAERREAEVIDPEIVGAATGDSMPLMERLLHIGCACTETDLIKRLDMKEAIRRIEDVKVCPVYQKRLRPQKMLRVAAKRLFPALLRCSNQPRISSSLPTLSRVRTPRFFNCIASEAIPNPNSAFSDSGSSSPPTSGRSGEAKDRIYEKEENPDPGATKTRHRAQYQDEQARVLSASLPHVLKLGWTEAAMIAGAREAGLSPSVLGSFHRKEAALVEFFMDECLDRLIDIIELRTDLKTMIPSECVATIVRLRLELQSPYISKWAQALSIQAHPLNIPTSFKQRAMLVDEIWRAAGDDAGNIDWYVKRTVLGGIYSTTELYMLTDYSPDFHDTWAFLNARIKDAFDLKKTAQETKYLAEAVGAGMGGSLQGFIKGIFQK</sequence>
<dbReference type="FunFam" id="1.10.357.10:FF:000004">
    <property type="entry name" value="Ubiquinone biosynthesis protein COQ9, mitochondrial"/>
    <property type="match status" value="1"/>
</dbReference>
<dbReference type="GO" id="GO:0016020">
    <property type="term" value="C:membrane"/>
    <property type="evidence" value="ECO:0007669"/>
    <property type="project" value="UniProtKB-SubCell"/>
</dbReference>
<evidence type="ECO:0000256" key="8">
    <source>
        <dbReference type="ARBA" id="ARBA00022729"/>
    </source>
</evidence>
<evidence type="ECO:0000256" key="17">
    <source>
        <dbReference type="PROSITE-ProRule" id="PRU10141"/>
    </source>
</evidence>
<organism evidence="20 21">
    <name type="scientific">Cuscuta campestris</name>
    <dbReference type="NCBI Taxonomy" id="132261"/>
    <lineage>
        <taxon>Eukaryota</taxon>
        <taxon>Viridiplantae</taxon>
        <taxon>Streptophyta</taxon>
        <taxon>Embryophyta</taxon>
        <taxon>Tracheophyta</taxon>
        <taxon>Spermatophyta</taxon>
        <taxon>Magnoliopsida</taxon>
        <taxon>eudicotyledons</taxon>
        <taxon>Gunneridae</taxon>
        <taxon>Pentapetalae</taxon>
        <taxon>asterids</taxon>
        <taxon>lamiids</taxon>
        <taxon>Solanales</taxon>
        <taxon>Convolvulaceae</taxon>
        <taxon>Cuscuteae</taxon>
        <taxon>Cuscuta</taxon>
        <taxon>Cuscuta subgen. Grammica</taxon>
        <taxon>Cuscuta sect. Cleistogrammica</taxon>
    </lineage>
</organism>
<evidence type="ECO:0000256" key="1">
    <source>
        <dbReference type="ARBA" id="ARBA00004173"/>
    </source>
</evidence>
<dbReference type="GO" id="GO:0005524">
    <property type="term" value="F:ATP binding"/>
    <property type="evidence" value="ECO:0007669"/>
    <property type="project" value="UniProtKB-UniRule"/>
</dbReference>
<keyword evidence="9" id="KW-0677">Repeat</keyword>
<dbReference type="InterPro" id="IPR013718">
    <property type="entry name" value="COQ9_C"/>
</dbReference>
<feature type="compositionally biased region" description="Basic and acidic residues" evidence="18">
    <location>
        <begin position="690"/>
        <end position="702"/>
    </location>
</feature>
<name>A0A484MXG1_9ASTE</name>
<evidence type="ECO:0000313" key="21">
    <source>
        <dbReference type="Proteomes" id="UP000595140"/>
    </source>
</evidence>
<dbReference type="InterPro" id="IPR017441">
    <property type="entry name" value="Protein_kinase_ATP_BS"/>
</dbReference>
<dbReference type="EMBL" id="OOIL02004591">
    <property type="protein sequence ID" value="VFQ92494.1"/>
    <property type="molecule type" value="Genomic_DNA"/>
</dbReference>
<dbReference type="FunFam" id="3.80.10.10:FF:000041">
    <property type="entry name" value="LRR receptor-like serine/threonine-protein kinase ERECTA"/>
    <property type="match status" value="1"/>
</dbReference>
<evidence type="ECO:0000256" key="10">
    <source>
        <dbReference type="ARBA" id="ARBA00022946"/>
    </source>
</evidence>
<dbReference type="Proteomes" id="UP000595140">
    <property type="component" value="Unassembled WGS sequence"/>
</dbReference>
<evidence type="ECO:0000256" key="16">
    <source>
        <dbReference type="ARBA" id="ARBA00058104"/>
    </source>
</evidence>
<evidence type="ECO:0000313" key="20">
    <source>
        <dbReference type="EMBL" id="VFQ92494.1"/>
    </source>
</evidence>
<dbReference type="Gene3D" id="3.80.10.10">
    <property type="entry name" value="Ribonuclease Inhibitor"/>
    <property type="match status" value="2"/>
</dbReference>
<feature type="compositionally biased region" description="Pro residues" evidence="18">
    <location>
        <begin position="213"/>
        <end position="224"/>
    </location>
</feature>
<accession>A0A484MXG1</accession>
<dbReference type="GO" id="GO:0005739">
    <property type="term" value="C:mitochondrion"/>
    <property type="evidence" value="ECO:0007669"/>
    <property type="project" value="UniProtKB-SubCell"/>
</dbReference>
<dbReference type="InterPro" id="IPR011009">
    <property type="entry name" value="Kinase-like_dom_sf"/>
</dbReference>
<dbReference type="Pfam" id="PF00560">
    <property type="entry name" value="LRR_1"/>
    <property type="match status" value="2"/>
</dbReference>
<dbReference type="PANTHER" id="PTHR48007">
    <property type="entry name" value="LEUCINE-RICH REPEAT RECEPTOR-LIKE PROTEIN KINASE PXC1"/>
    <property type="match status" value="1"/>
</dbReference>
<dbReference type="Gene3D" id="1.10.510.10">
    <property type="entry name" value="Transferase(Phosphotransferase) domain 1"/>
    <property type="match status" value="1"/>
</dbReference>
<keyword evidence="10" id="KW-0809">Transit peptide</keyword>
<evidence type="ECO:0000256" key="6">
    <source>
        <dbReference type="ARBA" id="ARBA00022688"/>
    </source>
</evidence>
<feature type="region of interest" description="Disordered" evidence="18">
    <location>
        <begin position="673"/>
        <end position="713"/>
    </location>
</feature>
<dbReference type="InterPro" id="IPR012762">
    <property type="entry name" value="Ubiq_biosynth_COQ9"/>
</dbReference>
<keyword evidence="13" id="KW-0496">Mitochondrion</keyword>
<feature type="region of interest" description="Disordered" evidence="18">
    <location>
        <begin position="279"/>
        <end position="313"/>
    </location>
</feature>
<dbReference type="PROSITE" id="PS00107">
    <property type="entry name" value="PROTEIN_KINASE_ATP"/>
    <property type="match status" value="1"/>
</dbReference>
<keyword evidence="21" id="KW-1185">Reference proteome</keyword>